<proteinExistence type="predicted"/>
<gene>
    <name evidence="1" type="ORF">DSO57_1020558</name>
</gene>
<evidence type="ECO:0000313" key="2">
    <source>
        <dbReference type="Proteomes" id="UP001165960"/>
    </source>
</evidence>
<protein>
    <submittedName>
        <fullName evidence="1">Uncharacterized protein</fullName>
    </submittedName>
</protein>
<evidence type="ECO:0000313" key="1">
    <source>
        <dbReference type="EMBL" id="KAJ9061456.1"/>
    </source>
</evidence>
<dbReference type="Proteomes" id="UP001165960">
    <property type="component" value="Unassembled WGS sequence"/>
</dbReference>
<accession>A0ACC2SGF5</accession>
<sequence>MGLYISKLGIQALIVSQIAMHGSAFTQNTNSVDTNVLINDIQLNEIKTAMPHMREGLLKILDSTS</sequence>
<organism evidence="1 2">
    <name type="scientific">Entomophthora muscae</name>
    <dbReference type="NCBI Taxonomy" id="34485"/>
    <lineage>
        <taxon>Eukaryota</taxon>
        <taxon>Fungi</taxon>
        <taxon>Fungi incertae sedis</taxon>
        <taxon>Zoopagomycota</taxon>
        <taxon>Entomophthoromycotina</taxon>
        <taxon>Entomophthoromycetes</taxon>
        <taxon>Entomophthorales</taxon>
        <taxon>Entomophthoraceae</taxon>
        <taxon>Entomophthora</taxon>
    </lineage>
</organism>
<dbReference type="EMBL" id="QTSX02005067">
    <property type="protein sequence ID" value="KAJ9061456.1"/>
    <property type="molecule type" value="Genomic_DNA"/>
</dbReference>
<reference evidence="1" key="1">
    <citation type="submission" date="2022-04" db="EMBL/GenBank/DDBJ databases">
        <title>Genome of the entomopathogenic fungus Entomophthora muscae.</title>
        <authorList>
            <person name="Elya C."/>
            <person name="Lovett B.R."/>
            <person name="Lee E."/>
            <person name="Macias A.M."/>
            <person name="Hajek A.E."/>
            <person name="De Bivort B.L."/>
            <person name="Kasson M.T."/>
            <person name="De Fine Licht H.H."/>
            <person name="Stajich J.E."/>
        </authorList>
    </citation>
    <scope>NUCLEOTIDE SEQUENCE</scope>
    <source>
        <strain evidence="1">Berkeley</strain>
    </source>
</reference>
<comment type="caution">
    <text evidence="1">The sequence shown here is derived from an EMBL/GenBank/DDBJ whole genome shotgun (WGS) entry which is preliminary data.</text>
</comment>
<keyword evidence="2" id="KW-1185">Reference proteome</keyword>
<name>A0ACC2SGF5_9FUNG</name>